<proteinExistence type="predicted"/>
<dbReference type="EMBL" id="LATL02000252">
    <property type="protein sequence ID" value="KKD39753.1"/>
    <property type="molecule type" value="Genomic_DNA"/>
</dbReference>
<dbReference type="AlphaFoldDB" id="A0A0F5YLW0"/>
<accession>A0A0F5YLW0</accession>
<name>A0A0F5YLW0_9CYAN</name>
<sequence>MSRKGQSITLSLSEREKTELEVLALDLGMTWGERPNISKLVKAIARRQLQIAPNNNWSDARIEVLERIRNYLIDGGKMEEAIAIAHLLQERSELSIPLRGKIEEFLDNPPPAWRLEINRLIKRQQPFQLFYQDATGRPWEFTVRYAEFATHEEREYLDCWCEETAGNLDIEPLQHNWSLRLDRIPEAAVIPIKQLWVSGFDRVPVEIHLFNRLAFAYQIKTNEDEIVEWLTDQPRVKRVIRSIYNTYWFGREVLQNAPDIVVISPQNIRQRLREKLLLACEKFD</sequence>
<evidence type="ECO:0000313" key="2">
    <source>
        <dbReference type="Proteomes" id="UP000033607"/>
    </source>
</evidence>
<comment type="caution">
    <text evidence="1">The sequence shown here is derived from an EMBL/GenBank/DDBJ whole genome shotgun (WGS) entry which is preliminary data.</text>
</comment>
<dbReference type="OrthoDB" id="506637at2"/>
<dbReference type="PATRIC" id="fig|1637645.4.peg.4953"/>
<gene>
    <name evidence="1" type="ORF">WN50_01600</name>
</gene>
<dbReference type="RefSeq" id="WP_046276747.1">
    <property type="nucleotide sequence ID" value="NZ_LATL02000252.1"/>
</dbReference>
<protein>
    <submittedName>
        <fullName evidence="1">Transcriptional regulator</fullName>
    </submittedName>
</protein>
<dbReference type="Proteomes" id="UP000033607">
    <property type="component" value="Unassembled WGS sequence"/>
</dbReference>
<evidence type="ECO:0000313" key="1">
    <source>
        <dbReference type="EMBL" id="KKD39753.1"/>
    </source>
</evidence>
<reference evidence="1 2" key="1">
    <citation type="submission" date="2015-06" db="EMBL/GenBank/DDBJ databases">
        <title>Draft genome assembly of filamentous brackish cyanobacterium Limnoraphis robusta strain CS-951.</title>
        <authorList>
            <person name="Willis A."/>
            <person name="Parks M."/>
            <person name="Burford M.A."/>
        </authorList>
    </citation>
    <scope>NUCLEOTIDE SEQUENCE [LARGE SCALE GENOMIC DNA]</scope>
    <source>
        <strain evidence="1 2">CS-951</strain>
    </source>
</reference>
<organism evidence="1 2">
    <name type="scientific">Limnoraphis robusta CS-951</name>
    <dbReference type="NCBI Taxonomy" id="1637645"/>
    <lineage>
        <taxon>Bacteria</taxon>
        <taxon>Bacillati</taxon>
        <taxon>Cyanobacteriota</taxon>
        <taxon>Cyanophyceae</taxon>
        <taxon>Oscillatoriophycideae</taxon>
        <taxon>Oscillatoriales</taxon>
        <taxon>Sirenicapillariaceae</taxon>
        <taxon>Limnoraphis</taxon>
    </lineage>
</organism>